<evidence type="ECO:0000259" key="2">
    <source>
        <dbReference type="Pfam" id="PF01636"/>
    </source>
</evidence>
<evidence type="ECO:0000256" key="1">
    <source>
        <dbReference type="SAM" id="MobiDB-lite"/>
    </source>
</evidence>
<dbReference type="Proteomes" id="UP001500621">
    <property type="component" value="Unassembled WGS sequence"/>
</dbReference>
<dbReference type="InterPro" id="IPR041726">
    <property type="entry name" value="ACAD10_11_N"/>
</dbReference>
<comment type="caution">
    <text evidence="3">The sequence shown here is derived from an EMBL/GenBank/DDBJ whole genome shotgun (WGS) entry which is preliminary data.</text>
</comment>
<dbReference type="InterPro" id="IPR011009">
    <property type="entry name" value="Kinase-like_dom_sf"/>
</dbReference>
<organism evidence="3 4">
    <name type="scientific">Nocardioides nanhaiensis</name>
    <dbReference type="NCBI Taxonomy" id="1476871"/>
    <lineage>
        <taxon>Bacteria</taxon>
        <taxon>Bacillati</taxon>
        <taxon>Actinomycetota</taxon>
        <taxon>Actinomycetes</taxon>
        <taxon>Propionibacteriales</taxon>
        <taxon>Nocardioidaceae</taxon>
        <taxon>Nocardioides</taxon>
    </lineage>
</organism>
<evidence type="ECO:0000313" key="4">
    <source>
        <dbReference type="Proteomes" id="UP001500621"/>
    </source>
</evidence>
<dbReference type="InterPro" id="IPR002575">
    <property type="entry name" value="Aminoglycoside_PTrfase"/>
</dbReference>
<feature type="compositionally biased region" description="Polar residues" evidence="1">
    <location>
        <begin position="1"/>
        <end position="18"/>
    </location>
</feature>
<name>A0ABP8VXZ8_9ACTN</name>
<dbReference type="Gene3D" id="3.90.1200.10">
    <property type="match status" value="1"/>
</dbReference>
<protein>
    <submittedName>
        <fullName evidence="3">Phosphotransferase family protein</fullName>
    </submittedName>
</protein>
<dbReference type="CDD" id="cd05154">
    <property type="entry name" value="ACAD10_11_N-like"/>
    <property type="match status" value="1"/>
</dbReference>
<proteinExistence type="predicted"/>
<dbReference type="PANTHER" id="PTHR21310">
    <property type="entry name" value="AMINOGLYCOSIDE PHOSPHOTRANSFERASE-RELATED-RELATED"/>
    <property type="match status" value="1"/>
</dbReference>
<dbReference type="EMBL" id="BAABIM010000001">
    <property type="protein sequence ID" value="GAA4675182.1"/>
    <property type="molecule type" value="Genomic_DNA"/>
</dbReference>
<dbReference type="Pfam" id="PF01636">
    <property type="entry name" value="APH"/>
    <property type="match status" value="1"/>
</dbReference>
<keyword evidence="4" id="KW-1185">Reference proteome</keyword>
<feature type="domain" description="Aminoglycoside phosphotransferase" evidence="2">
    <location>
        <begin position="76"/>
        <end position="289"/>
    </location>
</feature>
<dbReference type="InterPro" id="IPR051678">
    <property type="entry name" value="AGP_Transferase"/>
</dbReference>
<sequence>MMLTGVTQATPTPQSRLQRSSRDATSVPAAIAAWLTDLLPGGADPHVVLHSGVDANGMSSETLLLDVTWTHDGQQQVGRYVARVEPSAHDFPVFPRYALADQHEAMRLAGELSAVPVPAARWIEPTGEVLGTPFFLMDRVEGRVPPDVLPYPFGDNWLFDADLAQQRALQDASVALVAALHAIPEGADRFAFLDPARAGHAGPTALARNLARLRAWYDFAVPDVGRSATVERCLAWLERELPTTQEAVLCWGDARIGNVIYEDFTPVAVLDWEMATVGPRELDISWMLFAHQVFQGIAEVFELPGMPDFLGEDDVRAAYAAAGGGELGDLRWYHVFNAAQWCVVFMRTGARQSHFGEIERPDDVDALFHHKPIVDRLLAEVGA</sequence>
<reference evidence="4" key="1">
    <citation type="journal article" date="2019" name="Int. J. Syst. Evol. Microbiol.">
        <title>The Global Catalogue of Microorganisms (GCM) 10K type strain sequencing project: providing services to taxonomists for standard genome sequencing and annotation.</title>
        <authorList>
            <consortium name="The Broad Institute Genomics Platform"/>
            <consortium name="The Broad Institute Genome Sequencing Center for Infectious Disease"/>
            <person name="Wu L."/>
            <person name="Ma J."/>
        </authorList>
    </citation>
    <scope>NUCLEOTIDE SEQUENCE [LARGE SCALE GENOMIC DNA]</scope>
    <source>
        <strain evidence="4">JCM 18127</strain>
    </source>
</reference>
<feature type="region of interest" description="Disordered" evidence="1">
    <location>
        <begin position="1"/>
        <end position="23"/>
    </location>
</feature>
<accession>A0ABP8VXZ8</accession>
<dbReference type="PANTHER" id="PTHR21310:SF40">
    <property type="entry name" value="AMINOGLYCOSIDE PHOSPHOTRANSFERASE DOMAIN-CONTAINING PROTEIN-RELATED"/>
    <property type="match status" value="1"/>
</dbReference>
<dbReference type="Gene3D" id="3.30.200.20">
    <property type="entry name" value="Phosphorylase Kinase, domain 1"/>
    <property type="match status" value="1"/>
</dbReference>
<gene>
    <name evidence="3" type="ORF">GCM10023226_10430</name>
</gene>
<dbReference type="SUPFAM" id="SSF56112">
    <property type="entry name" value="Protein kinase-like (PK-like)"/>
    <property type="match status" value="1"/>
</dbReference>
<evidence type="ECO:0000313" key="3">
    <source>
        <dbReference type="EMBL" id="GAA4675182.1"/>
    </source>
</evidence>